<keyword evidence="1" id="KW-0472">Membrane</keyword>
<dbReference type="EMBL" id="SHOA02000016">
    <property type="protein sequence ID" value="TDH69407.1"/>
    <property type="molecule type" value="Genomic_DNA"/>
</dbReference>
<reference evidence="2 3" key="1">
    <citation type="journal article" date="2021" name="Genome Biol.">
        <title>AFLAP: assembly-free linkage analysis pipeline using k-mers from genome sequencing data.</title>
        <authorList>
            <person name="Fletcher K."/>
            <person name="Zhang L."/>
            <person name="Gil J."/>
            <person name="Han R."/>
            <person name="Cavanaugh K."/>
            <person name="Michelmore R."/>
        </authorList>
    </citation>
    <scope>NUCLEOTIDE SEQUENCE [LARGE SCALE GENOMIC DNA]</scope>
    <source>
        <strain evidence="2 3">SF5</strain>
    </source>
</reference>
<proteinExistence type="predicted"/>
<comment type="caution">
    <text evidence="2">The sequence shown here is derived from an EMBL/GenBank/DDBJ whole genome shotgun (WGS) entry which is preliminary data.</text>
</comment>
<keyword evidence="3" id="KW-1185">Reference proteome</keyword>
<dbReference type="KEGG" id="blac:94349548"/>
<sequence>MYFSTRRALFVFYNPDPTEIHSDHPSANRHVPGTTLLTSALELQRSHMTAANCFQREQLTLRGHWIRLQSAERIGVLCHALFYWIILMSEFSFTYPIKRNKTWCGMRYKAASVGKHITQAFSFMTVFL</sequence>
<keyword evidence="1" id="KW-0812">Transmembrane</keyword>
<accession>A0A976IEY5</accession>
<evidence type="ECO:0000313" key="3">
    <source>
        <dbReference type="Proteomes" id="UP000294530"/>
    </source>
</evidence>
<dbReference type="OrthoDB" id="107786at2759"/>
<dbReference type="AlphaFoldDB" id="A0A976IEY5"/>
<name>A0A976IEY5_BRELC</name>
<gene>
    <name evidence="2" type="ORF">CCR75_005802</name>
</gene>
<dbReference type="RefSeq" id="XP_067818906.1">
    <property type="nucleotide sequence ID" value="XM_067963877.1"/>
</dbReference>
<dbReference type="Proteomes" id="UP000294530">
    <property type="component" value="Unassembled WGS sequence"/>
</dbReference>
<protein>
    <submittedName>
        <fullName evidence="2">Uncharacterized protein</fullName>
    </submittedName>
</protein>
<evidence type="ECO:0000313" key="2">
    <source>
        <dbReference type="EMBL" id="TDH69407.1"/>
    </source>
</evidence>
<dbReference type="GeneID" id="94349548"/>
<evidence type="ECO:0000256" key="1">
    <source>
        <dbReference type="SAM" id="Phobius"/>
    </source>
</evidence>
<keyword evidence="1" id="KW-1133">Transmembrane helix</keyword>
<organism evidence="2 3">
    <name type="scientific">Bremia lactucae</name>
    <name type="common">Lettuce downy mildew</name>
    <dbReference type="NCBI Taxonomy" id="4779"/>
    <lineage>
        <taxon>Eukaryota</taxon>
        <taxon>Sar</taxon>
        <taxon>Stramenopiles</taxon>
        <taxon>Oomycota</taxon>
        <taxon>Peronosporomycetes</taxon>
        <taxon>Peronosporales</taxon>
        <taxon>Peronosporaceae</taxon>
        <taxon>Bremia</taxon>
    </lineage>
</organism>
<feature type="transmembrane region" description="Helical" evidence="1">
    <location>
        <begin position="74"/>
        <end position="97"/>
    </location>
</feature>